<protein>
    <recommendedName>
        <fullName evidence="6 7">Phosphopentomutase</fullName>
        <ecNumber evidence="6 7">5.4.2.7</ecNumber>
    </recommendedName>
    <alternativeName>
        <fullName evidence="6">Phosphodeoxyribomutase</fullName>
    </alternativeName>
</protein>
<dbReference type="EC" id="5.4.2.7" evidence="6 7"/>
<dbReference type="Proteomes" id="UP000217696">
    <property type="component" value="Chromosome"/>
</dbReference>
<dbReference type="GO" id="GO:0006015">
    <property type="term" value="P:5-phosphoribose 1-diphosphate biosynthetic process"/>
    <property type="evidence" value="ECO:0007669"/>
    <property type="project" value="UniProtKB-UniPathway"/>
</dbReference>
<evidence type="ECO:0000313" key="8">
    <source>
        <dbReference type="EMBL" id="BAU29122.1"/>
    </source>
</evidence>
<evidence type="ECO:0000256" key="4">
    <source>
        <dbReference type="ARBA" id="ARBA00023211"/>
    </source>
</evidence>
<feature type="binding site" evidence="6">
    <location>
        <position position="291"/>
    </location>
    <ligand>
        <name>Mn(2+)</name>
        <dbReference type="ChEBI" id="CHEBI:29035"/>
        <label>2</label>
    </ligand>
</feature>
<dbReference type="HAMAP" id="MF_00740">
    <property type="entry name" value="Phosphopentomut"/>
    <property type="match status" value="1"/>
</dbReference>
<keyword evidence="5 6" id="KW-0413">Isomerase</keyword>
<organism evidence="8 9">
    <name type="scientific">Aneurinibacillus soli</name>
    <dbReference type="NCBI Taxonomy" id="1500254"/>
    <lineage>
        <taxon>Bacteria</taxon>
        <taxon>Bacillati</taxon>
        <taxon>Bacillota</taxon>
        <taxon>Bacilli</taxon>
        <taxon>Bacillales</taxon>
        <taxon>Paenibacillaceae</taxon>
        <taxon>Aneurinibacillus group</taxon>
        <taxon>Aneurinibacillus</taxon>
    </lineage>
</organism>
<dbReference type="FunFam" id="3.30.70.1250:FF:000001">
    <property type="entry name" value="Phosphopentomutase"/>
    <property type="match status" value="1"/>
</dbReference>
<dbReference type="PANTHER" id="PTHR21110">
    <property type="entry name" value="PHOSPHOPENTOMUTASE"/>
    <property type="match status" value="1"/>
</dbReference>
<dbReference type="GO" id="GO:0008973">
    <property type="term" value="F:phosphopentomutase activity"/>
    <property type="evidence" value="ECO:0007669"/>
    <property type="project" value="UniProtKB-UniRule"/>
</dbReference>
<dbReference type="KEGG" id="asoc:CB4_03300"/>
<dbReference type="AlphaFoldDB" id="A0A0U5B3A8"/>
<dbReference type="OrthoDB" id="9769930at2"/>
<dbReference type="CDD" id="cd16009">
    <property type="entry name" value="PPM"/>
    <property type="match status" value="1"/>
</dbReference>
<dbReference type="InterPro" id="IPR010045">
    <property type="entry name" value="DeoB"/>
</dbReference>
<feature type="binding site" evidence="6">
    <location>
        <position position="13"/>
    </location>
    <ligand>
        <name>Mn(2+)</name>
        <dbReference type="ChEBI" id="CHEBI:29035"/>
        <label>1</label>
    </ligand>
</feature>
<evidence type="ECO:0000256" key="2">
    <source>
        <dbReference type="ARBA" id="ARBA00022490"/>
    </source>
</evidence>
<reference evidence="8 9" key="1">
    <citation type="submission" date="2015-12" db="EMBL/GenBank/DDBJ databases">
        <title>Genome sequence of Aneurinibacillus soli.</title>
        <authorList>
            <person name="Lee J.S."/>
            <person name="Lee K.C."/>
            <person name="Kim K.K."/>
            <person name="Lee B.W."/>
        </authorList>
    </citation>
    <scope>NUCLEOTIDE SEQUENCE [LARGE SCALE GENOMIC DNA]</scope>
    <source>
        <strain evidence="8 9">CB4</strain>
    </source>
</reference>
<comment type="cofactor">
    <cofactor evidence="6">
        <name>Mn(2+)</name>
        <dbReference type="ChEBI" id="CHEBI:29035"/>
    </cofactor>
    <text evidence="6">Binds 2 manganese ions.</text>
</comment>
<comment type="catalytic activity">
    <reaction evidence="6">
        <text>2-deoxy-alpha-D-ribose 1-phosphate = 2-deoxy-D-ribose 5-phosphate</text>
        <dbReference type="Rhea" id="RHEA:27658"/>
        <dbReference type="ChEBI" id="CHEBI:57259"/>
        <dbReference type="ChEBI" id="CHEBI:62877"/>
        <dbReference type="EC" id="5.4.2.7"/>
    </reaction>
</comment>
<dbReference type="InterPro" id="IPR006124">
    <property type="entry name" value="Metalloenzyme"/>
</dbReference>
<dbReference type="Gene3D" id="3.40.720.10">
    <property type="entry name" value="Alkaline Phosphatase, subunit A"/>
    <property type="match status" value="1"/>
</dbReference>
<keyword evidence="3 6" id="KW-0479">Metal-binding</keyword>
<dbReference type="UniPathway" id="UPA00087">
    <property type="reaction ID" value="UER00173"/>
</dbReference>
<evidence type="ECO:0000256" key="7">
    <source>
        <dbReference type="NCBIfam" id="TIGR01696"/>
    </source>
</evidence>
<dbReference type="SUPFAM" id="SSF53649">
    <property type="entry name" value="Alkaline phosphatase-like"/>
    <property type="match status" value="1"/>
</dbReference>
<dbReference type="PIRSF" id="PIRSF001491">
    <property type="entry name" value="Ppentomutase"/>
    <property type="match status" value="1"/>
</dbReference>
<dbReference type="Gene3D" id="3.30.70.1250">
    <property type="entry name" value="Phosphopentomutase"/>
    <property type="match status" value="1"/>
</dbReference>
<keyword evidence="9" id="KW-1185">Reference proteome</keyword>
<feature type="binding site" evidence="6">
    <location>
        <position position="327"/>
    </location>
    <ligand>
        <name>Mn(2+)</name>
        <dbReference type="ChEBI" id="CHEBI:29035"/>
        <label>1</label>
    </ligand>
</feature>
<dbReference type="Pfam" id="PF01676">
    <property type="entry name" value="Metalloenzyme"/>
    <property type="match status" value="1"/>
</dbReference>
<proteinExistence type="inferred from homology"/>
<accession>A0A0U5B3A8</accession>
<dbReference type="GO" id="GO:0030145">
    <property type="term" value="F:manganese ion binding"/>
    <property type="evidence" value="ECO:0007669"/>
    <property type="project" value="UniProtKB-UniRule"/>
</dbReference>
<gene>
    <name evidence="6 8" type="primary">deoB</name>
    <name evidence="8" type="ORF">CB4_03300</name>
</gene>
<evidence type="ECO:0000256" key="1">
    <source>
        <dbReference type="ARBA" id="ARBA00010373"/>
    </source>
</evidence>
<dbReference type="SUPFAM" id="SSF143856">
    <property type="entry name" value="DeoB insert domain-like"/>
    <property type="match status" value="1"/>
</dbReference>
<evidence type="ECO:0000256" key="3">
    <source>
        <dbReference type="ARBA" id="ARBA00022723"/>
    </source>
</evidence>
<dbReference type="NCBIfam" id="NF003766">
    <property type="entry name" value="PRK05362.1"/>
    <property type="match status" value="1"/>
</dbReference>
<dbReference type="GO" id="GO:0006018">
    <property type="term" value="P:2-deoxyribose 1-phosphate catabolic process"/>
    <property type="evidence" value="ECO:0007669"/>
    <property type="project" value="UniProtKB-UniRule"/>
</dbReference>
<dbReference type="GO" id="GO:0043094">
    <property type="term" value="P:metabolic compound salvage"/>
    <property type="evidence" value="ECO:0007669"/>
    <property type="project" value="UniProtKB-UniRule"/>
</dbReference>
<feature type="binding site" evidence="6">
    <location>
        <position position="339"/>
    </location>
    <ligand>
        <name>Mn(2+)</name>
        <dbReference type="ChEBI" id="CHEBI:29035"/>
        <label>2</label>
    </ligand>
</feature>
<sequence>MGDFQRVFLIVLDSVGIGELPDAPDYGDAGAHTLGHIAEQRGGLNVPNLERLGLGHIAPLQGVAADGQTAAGFGKMKEISRGKDTSTGHWEIMGLEVKTPFKTWPNGFPDSLITPFCERIGRGVLGNKPASGTEILDELGAEHMRTGDVIVYTSADSVFQIAAHEEVVPLEELYRICEVARELTLDDEHSVVRVIARPFIGEPGHFIRTANRHDYSVLPPGETVMNRLKDAGLDSIALGKISDIYAGEGVTDSIKTKSNMDGVDKLLDVMKRDFHGLAFLNLVDFDALYGHRRNPQGYGDAIEAFDARLPEILAALRPDDLLIITADHGNDPVHHGTDHTREYVPLLVYHTAMQSALNLGVRGTFADIGATIAENFDVAQPLIGTSFLQEIAKQDA</sequence>
<comment type="subcellular location">
    <subcellularLocation>
        <location evidence="6">Cytoplasm</location>
    </subcellularLocation>
</comment>
<keyword evidence="4 6" id="KW-0464">Manganese</keyword>
<comment type="function">
    <text evidence="6">Isomerase that catalyzes the conversion of deoxy-ribose 1-phosphate (dRib-1-P) and ribose 1-phosphate (Rib-1-P) to deoxy-ribose 5-phosphate (dRib-5-P) and ribose 5-phosphate (Rib-5-P), respectively.</text>
</comment>
<dbReference type="RefSeq" id="WP_096466826.1">
    <property type="nucleotide sequence ID" value="NZ_AP017312.1"/>
</dbReference>
<dbReference type="GO" id="GO:0009117">
    <property type="term" value="P:nucleotide metabolic process"/>
    <property type="evidence" value="ECO:0007669"/>
    <property type="project" value="UniProtKB-UniRule"/>
</dbReference>
<dbReference type="PANTHER" id="PTHR21110:SF0">
    <property type="entry name" value="PHOSPHOPENTOMUTASE"/>
    <property type="match status" value="1"/>
</dbReference>
<name>A0A0U5B3A8_9BACL</name>
<evidence type="ECO:0000256" key="5">
    <source>
        <dbReference type="ARBA" id="ARBA00023235"/>
    </source>
</evidence>
<dbReference type="EMBL" id="AP017312">
    <property type="protein sequence ID" value="BAU29122.1"/>
    <property type="molecule type" value="Genomic_DNA"/>
</dbReference>
<comment type="pathway">
    <text evidence="6">Carbohydrate degradation; 2-deoxy-D-ribose 1-phosphate degradation; D-glyceraldehyde 3-phosphate and acetaldehyde from 2-deoxy-alpha-D-ribose 1-phosphate: step 1/2.</text>
</comment>
<dbReference type="InterPro" id="IPR017850">
    <property type="entry name" value="Alkaline_phosphatase_core_sf"/>
</dbReference>
<feature type="binding site" evidence="6">
    <location>
        <position position="328"/>
    </location>
    <ligand>
        <name>Mn(2+)</name>
        <dbReference type="ChEBI" id="CHEBI:29035"/>
        <label>1</label>
    </ligand>
</feature>
<feature type="binding site" evidence="6">
    <location>
        <position position="286"/>
    </location>
    <ligand>
        <name>Mn(2+)</name>
        <dbReference type="ChEBI" id="CHEBI:29035"/>
        <label>2</label>
    </ligand>
</feature>
<comment type="similarity">
    <text evidence="1 6">Belongs to the phosphopentomutase family.</text>
</comment>
<dbReference type="GO" id="GO:0005829">
    <property type="term" value="C:cytosol"/>
    <property type="evidence" value="ECO:0007669"/>
    <property type="project" value="TreeGrafter"/>
</dbReference>
<evidence type="ECO:0000313" key="9">
    <source>
        <dbReference type="Proteomes" id="UP000217696"/>
    </source>
</evidence>
<comment type="catalytic activity">
    <reaction evidence="6">
        <text>alpha-D-ribose 1-phosphate = D-ribose 5-phosphate</text>
        <dbReference type="Rhea" id="RHEA:18793"/>
        <dbReference type="ChEBI" id="CHEBI:57720"/>
        <dbReference type="ChEBI" id="CHEBI:78346"/>
        <dbReference type="EC" id="5.4.2.7"/>
    </reaction>
</comment>
<keyword evidence="2 6" id="KW-0963">Cytoplasm</keyword>
<evidence type="ECO:0000256" key="6">
    <source>
        <dbReference type="HAMAP-Rule" id="MF_00740"/>
    </source>
</evidence>
<dbReference type="InterPro" id="IPR024052">
    <property type="entry name" value="Phosphopentomutase_DeoB_cap_sf"/>
</dbReference>
<dbReference type="NCBIfam" id="TIGR01696">
    <property type="entry name" value="deoB"/>
    <property type="match status" value="1"/>
</dbReference>
<dbReference type="GO" id="GO:0000287">
    <property type="term" value="F:magnesium ion binding"/>
    <property type="evidence" value="ECO:0007669"/>
    <property type="project" value="UniProtKB-UniRule"/>
</dbReference>